<dbReference type="GO" id="GO:0016020">
    <property type="term" value="C:membrane"/>
    <property type="evidence" value="ECO:0007669"/>
    <property type="project" value="TreeGrafter"/>
</dbReference>
<protein>
    <submittedName>
        <fullName evidence="4">SDR family NAD(P)-dependent oxidoreductase</fullName>
    </submittedName>
</protein>
<dbReference type="InterPro" id="IPR036291">
    <property type="entry name" value="NAD(P)-bd_dom_sf"/>
</dbReference>
<dbReference type="Proteomes" id="UP000276407">
    <property type="component" value="Chromosome 1"/>
</dbReference>
<dbReference type="Pfam" id="PF00106">
    <property type="entry name" value="adh_short"/>
    <property type="match status" value="1"/>
</dbReference>
<accession>A0AAD0UUV8</accession>
<dbReference type="PANTHER" id="PTHR44196">
    <property type="entry name" value="DEHYDROGENASE/REDUCTASE SDR FAMILY MEMBER 7B"/>
    <property type="match status" value="1"/>
</dbReference>
<dbReference type="Gene3D" id="3.40.50.720">
    <property type="entry name" value="NAD(P)-binding Rossmann-like Domain"/>
    <property type="match status" value="1"/>
</dbReference>
<dbReference type="SUPFAM" id="SSF51735">
    <property type="entry name" value="NAD(P)-binding Rossmann-fold domains"/>
    <property type="match status" value="1"/>
</dbReference>
<dbReference type="EMBL" id="CP033614">
    <property type="protein sequence ID" value="AYV56577.1"/>
    <property type="molecule type" value="Genomic_DNA"/>
</dbReference>
<dbReference type="PANTHER" id="PTHR44196:SF1">
    <property type="entry name" value="DEHYDROGENASE_REDUCTASE SDR FAMILY MEMBER 7B"/>
    <property type="match status" value="1"/>
</dbReference>
<dbReference type="AlphaFoldDB" id="A0AAD0UUV8"/>
<dbReference type="RefSeq" id="WP_123179895.1">
    <property type="nucleotide sequence ID" value="NZ_CP033614.1"/>
</dbReference>
<dbReference type="KEGG" id="lkm:EFP84_14440"/>
<evidence type="ECO:0000256" key="1">
    <source>
        <dbReference type="ARBA" id="ARBA00006484"/>
    </source>
</evidence>
<evidence type="ECO:0000256" key="2">
    <source>
        <dbReference type="ARBA" id="ARBA00023002"/>
    </source>
</evidence>
<evidence type="ECO:0000313" key="4">
    <source>
        <dbReference type="EMBL" id="AYV56577.1"/>
    </source>
</evidence>
<organism evidence="4 5">
    <name type="scientific">Leptospira kmetyi</name>
    <dbReference type="NCBI Taxonomy" id="408139"/>
    <lineage>
        <taxon>Bacteria</taxon>
        <taxon>Pseudomonadati</taxon>
        <taxon>Spirochaetota</taxon>
        <taxon>Spirochaetia</taxon>
        <taxon>Leptospirales</taxon>
        <taxon>Leptospiraceae</taxon>
        <taxon>Leptospira</taxon>
    </lineage>
</organism>
<dbReference type="GO" id="GO:0016491">
    <property type="term" value="F:oxidoreductase activity"/>
    <property type="evidence" value="ECO:0007669"/>
    <property type="project" value="UniProtKB-KW"/>
</dbReference>
<dbReference type="PRINTS" id="PR00080">
    <property type="entry name" value="SDRFAMILY"/>
</dbReference>
<gene>
    <name evidence="4" type="ORF">EFP84_14440</name>
</gene>
<dbReference type="PRINTS" id="PR00081">
    <property type="entry name" value="GDHRDH"/>
</dbReference>
<name>A0AAD0UUV8_9LEPT</name>
<evidence type="ECO:0000313" key="5">
    <source>
        <dbReference type="Proteomes" id="UP000276407"/>
    </source>
</evidence>
<comment type="similarity">
    <text evidence="1 3">Belongs to the short-chain dehydrogenases/reductases (SDR) family.</text>
</comment>
<evidence type="ECO:0000256" key="3">
    <source>
        <dbReference type="RuleBase" id="RU000363"/>
    </source>
</evidence>
<keyword evidence="2" id="KW-0560">Oxidoreductase</keyword>
<sequence>MKTQSLRPILNNINTLKYPKLINFLPSKTAFITGAGSGLGRAMAEELAEDGWSLILADVKNEGLQDLRNILRSKGVTVEAFQFDVTDERQFEKYFQSAMSKFGSVELLVNNAGLGAGGNLNYFEVSEWRQVFEVNVIGTAIGIRTVLPQMLKRKCGHILNIASAAAYHSLPFIGAYNATKAAVVSITESLNGELSNTGVSCSVMISGFFKSSLSENTIGGERAIALTKGLMELSSLSSKDVAIRTLKNLEARRFYNIIGPQARIFYFIKRHFPKLMLFLAPKVAENAFDKALLVESRG</sequence>
<dbReference type="CDD" id="cd05233">
    <property type="entry name" value="SDR_c"/>
    <property type="match status" value="1"/>
</dbReference>
<proteinExistence type="inferred from homology"/>
<reference evidence="4 5" key="1">
    <citation type="submission" date="2018-11" db="EMBL/GenBank/DDBJ databases">
        <title>Complete genome sequence of Leptospira kmetyi isolate LS 001/16 from soil sample associated with a leptospirosis patient in Kelantan.</title>
        <authorList>
            <person name="Muhammad Yusoff F."/>
            <person name="Muhammad Yusoff S."/>
            <person name="Ahmad M.N."/>
            <person name="Yusof N.Y."/>
            <person name="Aziah I."/>
        </authorList>
    </citation>
    <scope>NUCLEOTIDE SEQUENCE [LARGE SCALE GENOMIC DNA]</scope>
    <source>
        <strain evidence="4 5">LS 001/16</strain>
    </source>
</reference>
<dbReference type="InterPro" id="IPR002347">
    <property type="entry name" value="SDR_fam"/>
</dbReference>